<evidence type="ECO:0000259" key="9">
    <source>
        <dbReference type="PROSITE" id="PS50165"/>
    </source>
</evidence>
<accession>U2P327</accession>
<dbReference type="Gene3D" id="3.30.420.340">
    <property type="entry name" value="UvrC, RNAse H endonuclease domain"/>
    <property type="match status" value="1"/>
</dbReference>
<feature type="domain" description="GIY-YIG" evidence="8">
    <location>
        <begin position="18"/>
        <end position="95"/>
    </location>
</feature>
<dbReference type="Gene3D" id="1.10.150.20">
    <property type="entry name" value="5' to 3' exonuclease, C-terminal subdomain"/>
    <property type="match status" value="1"/>
</dbReference>
<organism evidence="10 11">
    <name type="scientific">Faecalitalea cylindroides ATCC 27803</name>
    <dbReference type="NCBI Taxonomy" id="649755"/>
    <lineage>
        <taxon>Bacteria</taxon>
        <taxon>Bacillati</taxon>
        <taxon>Bacillota</taxon>
        <taxon>Erysipelotrichia</taxon>
        <taxon>Erysipelotrichales</taxon>
        <taxon>Erysipelotrichaceae</taxon>
        <taxon>Faecalitalea</taxon>
    </lineage>
</organism>
<dbReference type="InterPro" id="IPR000305">
    <property type="entry name" value="GIY-YIG_endonuc"/>
</dbReference>
<evidence type="ECO:0000256" key="3">
    <source>
        <dbReference type="ARBA" id="ARBA00022769"/>
    </source>
</evidence>
<dbReference type="Pfam" id="PF22920">
    <property type="entry name" value="UvrC_RNaseH"/>
    <property type="match status" value="1"/>
</dbReference>
<comment type="similarity">
    <text evidence="6">Belongs to the UvrC family.</text>
</comment>
<dbReference type="GO" id="GO:0009380">
    <property type="term" value="C:excinuclease repair complex"/>
    <property type="evidence" value="ECO:0007669"/>
    <property type="project" value="InterPro"/>
</dbReference>
<dbReference type="Pfam" id="PF08459">
    <property type="entry name" value="UvrC_RNaseH_dom"/>
    <property type="match status" value="1"/>
</dbReference>
<comment type="subunit">
    <text evidence="6">Interacts with UvrB in an incision complex.</text>
</comment>
<comment type="caution">
    <text evidence="10">The sequence shown here is derived from an EMBL/GenBank/DDBJ whole genome shotgun (WGS) entry which is preliminary data.</text>
</comment>
<dbReference type="FunFam" id="3.40.1440.10:FF:000001">
    <property type="entry name" value="UvrABC system protein C"/>
    <property type="match status" value="1"/>
</dbReference>
<dbReference type="PROSITE" id="PS50164">
    <property type="entry name" value="GIY_YIG"/>
    <property type="match status" value="1"/>
</dbReference>
<keyword evidence="6" id="KW-0742">SOS response</keyword>
<dbReference type="Pfam" id="PF02151">
    <property type="entry name" value="UVR"/>
    <property type="match status" value="1"/>
</dbReference>
<dbReference type="Gene3D" id="4.10.860.10">
    <property type="entry name" value="UVR domain"/>
    <property type="match status" value="1"/>
</dbReference>
<dbReference type="AlphaFoldDB" id="U2P327"/>
<dbReference type="EMBL" id="AWVI01000056">
    <property type="protein sequence ID" value="ERK44860.1"/>
    <property type="molecule type" value="Genomic_DNA"/>
</dbReference>
<dbReference type="GO" id="GO:0003677">
    <property type="term" value="F:DNA binding"/>
    <property type="evidence" value="ECO:0007669"/>
    <property type="project" value="UniProtKB-UniRule"/>
</dbReference>
<evidence type="ECO:0000256" key="6">
    <source>
        <dbReference type="HAMAP-Rule" id="MF_00203"/>
    </source>
</evidence>
<dbReference type="GO" id="GO:0009381">
    <property type="term" value="F:excinuclease ABC activity"/>
    <property type="evidence" value="ECO:0007669"/>
    <property type="project" value="UniProtKB-UniRule"/>
</dbReference>
<dbReference type="PANTHER" id="PTHR30562">
    <property type="entry name" value="UVRC/OXIDOREDUCTASE"/>
    <property type="match status" value="1"/>
</dbReference>
<dbReference type="InterPro" id="IPR004791">
    <property type="entry name" value="UvrC"/>
</dbReference>
<protein>
    <recommendedName>
        <fullName evidence="6">UvrABC system protein C</fullName>
        <shortName evidence="6">Protein UvrC</shortName>
    </recommendedName>
    <alternativeName>
        <fullName evidence="6">Excinuclease ABC subunit C</fullName>
    </alternativeName>
</protein>
<evidence type="ECO:0000256" key="5">
    <source>
        <dbReference type="ARBA" id="ARBA00023204"/>
    </source>
</evidence>
<dbReference type="InterPro" id="IPR047296">
    <property type="entry name" value="GIY-YIG_UvrC_Cho"/>
</dbReference>
<evidence type="ECO:0000256" key="2">
    <source>
        <dbReference type="ARBA" id="ARBA00022763"/>
    </source>
</evidence>
<dbReference type="PATRIC" id="fig|649755.3.peg.1211"/>
<name>U2P327_9FIRM</name>
<dbReference type="GO" id="GO:0006289">
    <property type="term" value="P:nucleotide-excision repair"/>
    <property type="evidence" value="ECO:0007669"/>
    <property type="project" value="UniProtKB-UniRule"/>
</dbReference>
<dbReference type="InterPro" id="IPR050066">
    <property type="entry name" value="UvrABC_protein_C"/>
</dbReference>
<evidence type="ECO:0000259" key="7">
    <source>
        <dbReference type="PROSITE" id="PS50151"/>
    </source>
</evidence>
<proteinExistence type="inferred from homology"/>
<feature type="domain" description="UVR" evidence="7">
    <location>
        <begin position="200"/>
        <end position="235"/>
    </location>
</feature>
<evidence type="ECO:0000259" key="8">
    <source>
        <dbReference type="PROSITE" id="PS50164"/>
    </source>
</evidence>
<dbReference type="InterPro" id="IPR001943">
    <property type="entry name" value="UVR_dom"/>
</dbReference>
<sequence>MNGMISQHLQDKLALLPDQPGCYIMKDEKGKILYVGKAKVLKNRVRSYFHGVHDNKTTRLVSHIRDFEFIVTGSEKEALLLEINLIKKHTPPFNIMFMDDKSYPYIVISKDPCFTVRVSRQVKNKKDTYYGPYPSAQSAYEIVRLINQIFPIRKCKNMPKQPCLYYHMHQCLGYCFKEIDNKVNEENRKAIRRFLDGDAKEIIDDLTKQMQQASDELRFERAKEIYDLIQAIEHVIEKQTIDFKDRASRDVFGWYEDKGYISFQGFFIRKGKLLERTLSIEPIYEDTMEAFVSYIVQYYQKNIVPSEILVPEGTPVEVLEEALDTRVHIPKRGEKKKLVDLVIKNAKEAHDQKFQLVFRKDKELEMANQHLSRIFHTKIETVEMFDNSHISGAYNVSGLVVFENGKPDKSQYRHYKLDGYVSDLDSMKEVIYRRYFRLLKEGKPMPDLLLVDGGALQINAAKEIKEMLDLDLRIAGLVKDDKHSTRALIDENLNEIPLNKEDPLFFLLTRMQDEVHRFAISYHRKLRSKGMTQSMLDTVSGIGEKRKKQLLKHFKSMKQIRLASVEQLSEVLPQDVALSLYQRLHEDDKQSIIPLKESENG</sequence>
<keyword evidence="1 6" id="KW-0963">Cytoplasm</keyword>
<feature type="domain" description="UvrC family homology region profile" evidence="9">
    <location>
        <begin position="251"/>
        <end position="464"/>
    </location>
</feature>
<keyword evidence="4 6" id="KW-0267">Excision nuclease</keyword>
<dbReference type="Proteomes" id="UP000016658">
    <property type="component" value="Unassembled WGS sequence"/>
</dbReference>
<dbReference type="SUPFAM" id="SSF46600">
    <property type="entry name" value="C-terminal UvrC-binding domain of UvrB"/>
    <property type="match status" value="1"/>
</dbReference>
<dbReference type="SMART" id="SM00465">
    <property type="entry name" value="GIYc"/>
    <property type="match status" value="1"/>
</dbReference>
<dbReference type="PROSITE" id="PS50151">
    <property type="entry name" value="UVR"/>
    <property type="match status" value="1"/>
</dbReference>
<dbReference type="SUPFAM" id="SSF47781">
    <property type="entry name" value="RuvA domain 2-like"/>
    <property type="match status" value="1"/>
</dbReference>
<gene>
    <name evidence="6" type="primary">uvrC</name>
    <name evidence="10" type="ORF">HMPREF0367_01309</name>
</gene>
<dbReference type="SUPFAM" id="SSF82771">
    <property type="entry name" value="GIY-YIG endonuclease"/>
    <property type="match status" value="1"/>
</dbReference>
<dbReference type="NCBIfam" id="TIGR00194">
    <property type="entry name" value="uvrC"/>
    <property type="match status" value="1"/>
</dbReference>
<dbReference type="InterPro" id="IPR010994">
    <property type="entry name" value="RuvA_2-like"/>
</dbReference>
<dbReference type="GO" id="GO:0009432">
    <property type="term" value="P:SOS response"/>
    <property type="evidence" value="ECO:0007669"/>
    <property type="project" value="UniProtKB-UniRule"/>
</dbReference>
<evidence type="ECO:0000256" key="1">
    <source>
        <dbReference type="ARBA" id="ARBA00022490"/>
    </source>
</evidence>
<dbReference type="GO" id="GO:0005737">
    <property type="term" value="C:cytoplasm"/>
    <property type="evidence" value="ECO:0007669"/>
    <property type="project" value="UniProtKB-SubCell"/>
</dbReference>
<reference evidence="10 11" key="1">
    <citation type="submission" date="2013-06" db="EMBL/GenBank/DDBJ databases">
        <authorList>
            <person name="Weinstock G."/>
            <person name="Sodergren E."/>
            <person name="Lobos E.A."/>
            <person name="Fulton L."/>
            <person name="Fulton R."/>
            <person name="Courtney L."/>
            <person name="Fronick C."/>
            <person name="O'Laughlin M."/>
            <person name="Godfrey J."/>
            <person name="Wilson R.M."/>
            <person name="Miner T."/>
            <person name="Farmer C."/>
            <person name="Delehaunty K."/>
            <person name="Cordes M."/>
            <person name="Minx P."/>
            <person name="Tomlinson C."/>
            <person name="Chen J."/>
            <person name="Wollam A."/>
            <person name="Pepin K.H."/>
            <person name="Bhonagiri V."/>
            <person name="Zhang X."/>
            <person name="Warren W."/>
            <person name="Mitreva M."/>
            <person name="Mardis E.R."/>
            <person name="Wilson R.K."/>
        </authorList>
    </citation>
    <scope>NUCLEOTIDE SEQUENCE [LARGE SCALE GENOMIC DNA]</scope>
    <source>
        <strain evidence="10 11">ATCC 27803</strain>
    </source>
</reference>
<dbReference type="InterPro" id="IPR036876">
    <property type="entry name" value="UVR_dom_sf"/>
</dbReference>
<dbReference type="Pfam" id="PF01541">
    <property type="entry name" value="GIY-YIG"/>
    <property type="match status" value="1"/>
</dbReference>
<dbReference type="InterPro" id="IPR038476">
    <property type="entry name" value="UvrC_RNase_H_dom_sf"/>
</dbReference>
<keyword evidence="3 6" id="KW-0228">DNA excision</keyword>
<keyword evidence="5 6" id="KW-0234">DNA repair</keyword>
<evidence type="ECO:0000313" key="11">
    <source>
        <dbReference type="Proteomes" id="UP000016658"/>
    </source>
</evidence>
<comment type="function">
    <text evidence="6">The UvrABC repair system catalyzes the recognition and processing of DNA lesions. UvrC both incises the 5' and 3' sides of the lesion. The N-terminal half is responsible for the 3' incision and the C-terminal half is responsible for the 5' incision.</text>
</comment>
<dbReference type="PROSITE" id="PS50165">
    <property type="entry name" value="UVRC"/>
    <property type="match status" value="1"/>
</dbReference>
<dbReference type="InterPro" id="IPR035901">
    <property type="entry name" value="GIY-YIG_endonuc_sf"/>
</dbReference>
<dbReference type="Gene3D" id="3.40.1440.10">
    <property type="entry name" value="GIY-YIG endonuclease"/>
    <property type="match status" value="1"/>
</dbReference>
<keyword evidence="2 6" id="KW-0227">DNA damage</keyword>
<dbReference type="CDD" id="cd10434">
    <property type="entry name" value="GIY-YIG_UvrC_Cho"/>
    <property type="match status" value="1"/>
</dbReference>
<dbReference type="InterPro" id="IPR001162">
    <property type="entry name" value="UvrC_RNase_H_dom"/>
</dbReference>
<evidence type="ECO:0000313" key="10">
    <source>
        <dbReference type="EMBL" id="ERK44860.1"/>
    </source>
</evidence>
<dbReference type="HAMAP" id="MF_00203">
    <property type="entry name" value="UvrC"/>
    <property type="match status" value="1"/>
</dbReference>
<dbReference type="HOGENOM" id="CLU_014841_3_2_9"/>
<evidence type="ECO:0000256" key="4">
    <source>
        <dbReference type="ARBA" id="ARBA00022881"/>
    </source>
</evidence>
<dbReference type="PANTHER" id="PTHR30562:SF1">
    <property type="entry name" value="UVRABC SYSTEM PROTEIN C"/>
    <property type="match status" value="1"/>
</dbReference>
<comment type="subcellular location">
    <subcellularLocation>
        <location evidence="6">Cytoplasm</location>
    </subcellularLocation>
</comment>